<feature type="region of interest" description="Disordered" evidence="1">
    <location>
        <begin position="198"/>
        <end position="320"/>
    </location>
</feature>
<dbReference type="Pfam" id="PF00787">
    <property type="entry name" value="PX"/>
    <property type="match status" value="1"/>
</dbReference>
<feature type="domain" description="PX" evidence="2">
    <location>
        <begin position="15"/>
        <end position="164"/>
    </location>
</feature>
<organism evidence="4 5">
    <name type="scientific">Aphanomyces stellatus</name>
    <dbReference type="NCBI Taxonomy" id="120398"/>
    <lineage>
        <taxon>Eukaryota</taxon>
        <taxon>Sar</taxon>
        <taxon>Stramenopiles</taxon>
        <taxon>Oomycota</taxon>
        <taxon>Saprolegniomycetes</taxon>
        <taxon>Saprolegniales</taxon>
        <taxon>Verrucalvaceae</taxon>
        <taxon>Aphanomyces</taxon>
    </lineage>
</organism>
<dbReference type="AlphaFoldDB" id="A0A485KNI6"/>
<reference evidence="4 5" key="1">
    <citation type="submission" date="2019-03" db="EMBL/GenBank/DDBJ databases">
        <authorList>
            <person name="Gaulin E."/>
            <person name="Dumas B."/>
        </authorList>
    </citation>
    <scope>NUCLEOTIDE SEQUENCE [LARGE SCALE GENOMIC DNA]</scope>
    <source>
        <strain evidence="4">CBS 568.67</strain>
    </source>
</reference>
<reference evidence="3" key="2">
    <citation type="submission" date="2019-06" db="EMBL/GenBank/DDBJ databases">
        <title>Genomics analysis of Aphanomyces spp. identifies a new class of oomycete effector associated with host adaptation.</title>
        <authorList>
            <person name="Gaulin E."/>
        </authorList>
    </citation>
    <scope>NUCLEOTIDE SEQUENCE</scope>
    <source>
        <strain evidence="3">CBS 578.67</strain>
    </source>
</reference>
<dbReference type="OrthoDB" id="74193at2759"/>
<feature type="region of interest" description="Disordered" evidence="1">
    <location>
        <begin position="565"/>
        <end position="587"/>
    </location>
</feature>
<sequence length="587" mass="66097">MNNLSRDNTASGIGERRRGLSVRISHADCSPVQQTQYVVRVRDFQTDSYERTVRRPYSEFRRLRTDLLETLKECADDSLSMKAYKQIQVVSFPPKRLFGSRSESVVRTRAKALNKWITRILAITTEYRKAQKALVDEDPSASTLGSAMLLDTLKDFFMSRVEELNLIQLDKAHSLPIATSSSMPPEIRVALRTVSSSFHDHSDNRDDVHMDGRPPKPSAHKSILKSSDRAKLSPTSSRRNKTRFSLAEPPSFEAYAAANLSSNTSSSSEETHQRTSSSSTAPSSFAGSFAGNRPVRIKSSAQSVSFHKAPAQRSVRATSIVQHHRASLTRDARYSLTHPKVVKRLPAGDDAAIVLQAETELQNLGLVPETAQMILRYMDRFLVKATQRQPGCYRITPDNWLAIDAERLCSELEDALFDPDSMQHVLFHDGEWRIPPALEGYIQHKWAVHHNTAMDEMDDDSDQEEELVEVNTRSMRKTAPRFSRHDIDEIEMLMSSGTASRSQVKQLRRQLDEGGWDRRGKLLANDSDDDGESAVGRVVPTTKCDGDRDSLGEEEEIDFATYAYRKSQMRKDQRRTSSAYLDSGGLV</sequence>
<gene>
    <name evidence="4" type="primary">Aste57867_9538</name>
    <name evidence="3" type="ORF">As57867_009501</name>
    <name evidence="4" type="ORF">ASTE57867_9538</name>
</gene>
<dbReference type="InterPro" id="IPR036871">
    <property type="entry name" value="PX_dom_sf"/>
</dbReference>
<dbReference type="EMBL" id="CAADRA010005168">
    <property type="protein sequence ID" value="VFT86417.1"/>
    <property type="molecule type" value="Genomic_DNA"/>
</dbReference>
<keyword evidence="5" id="KW-1185">Reference proteome</keyword>
<feature type="compositionally biased region" description="Low complexity" evidence="1">
    <location>
        <begin position="275"/>
        <end position="291"/>
    </location>
</feature>
<evidence type="ECO:0000313" key="3">
    <source>
        <dbReference type="EMBL" id="KAF0699915.1"/>
    </source>
</evidence>
<evidence type="ECO:0000313" key="4">
    <source>
        <dbReference type="EMBL" id="VFT86417.1"/>
    </source>
</evidence>
<dbReference type="SUPFAM" id="SSF64268">
    <property type="entry name" value="PX domain"/>
    <property type="match status" value="1"/>
</dbReference>
<dbReference type="InterPro" id="IPR001683">
    <property type="entry name" value="PX_dom"/>
</dbReference>
<feature type="region of interest" description="Disordered" evidence="1">
    <location>
        <begin position="518"/>
        <end position="552"/>
    </location>
</feature>
<protein>
    <submittedName>
        <fullName evidence="4">Aste57867_9538 protein</fullName>
    </submittedName>
</protein>
<dbReference type="EMBL" id="VJMH01005147">
    <property type="protein sequence ID" value="KAF0699915.1"/>
    <property type="molecule type" value="Genomic_DNA"/>
</dbReference>
<evidence type="ECO:0000256" key="1">
    <source>
        <dbReference type="SAM" id="MobiDB-lite"/>
    </source>
</evidence>
<name>A0A485KNI6_9STRA</name>
<dbReference type="Proteomes" id="UP000332933">
    <property type="component" value="Unassembled WGS sequence"/>
</dbReference>
<evidence type="ECO:0000313" key="5">
    <source>
        <dbReference type="Proteomes" id="UP000332933"/>
    </source>
</evidence>
<dbReference type="SMART" id="SM00312">
    <property type="entry name" value="PX"/>
    <property type="match status" value="1"/>
</dbReference>
<evidence type="ECO:0000259" key="2">
    <source>
        <dbReference type="PROSITE" id="PS50195"/>
    </source>
</evidence>
<dbReference type="PROSITE" id="PS50195">
    <property type="entry name" value="PX"/>
    <property type="match status" value="1"/>
</dbReference>
<accession>A0A485KNI6</accession>
<feature type="compositionally biased region" description="Basic and acidic residues" evidence="1">
    <location>
        <begin position="198"/>
        <end position="214"/>
    </location>
</feature>
<proteinExistence type="predicted"/>
<dbReference type="CDD" id="cd06093">
    <property type="entry name" value="PX_domain"/>
    <property type="match status" value="1"/>
</dbReference>
<dbReference type="Gene3D" id="3.30.1520.10">
    <property type="entry name" value="Phox-like domain"/>
    <property type="match status" value="1"/>
</dbReference>
<dbReference type="GO" id="GO:0035091">
    <property type="term" value="F:phosphatidylinositol binding"/>
    <property type="evidence" value="ECO:0007669"/>
    <property type="project" value="InterPro"/>
</dbReference>